<evidence type="ECO:0000256" key="4">
    <source>
        <dbReference type="PROSITE-ProRule" id="PRU00228"/>
    </source>
</evidence>
<feature type="region of interest" description="Disordered" evidence="5">
    <location>
        <begin position="409"/>
        <end position="433"/>
    </location>
</feature>
<evidence type="ECO:0000259" key="6">
    <source>
        <dbReference type="PROSITE" id="PS50089"/>
    </source>
</evidence>
<evidence type="ECO:0000256" key="1">
    <source>
        <dbReference type="ARBA" id="ARBA00022723"/>
    </source>
</evidence>
<evidence type="ECO:0000259" key="8">
    <source>
        <dbReference type="PROSITE" id="PS50966"/>
    </source>
</evidence>
<dbReference type="Proteomes" id="UP000085678">
    <property type="component" value="Unplaced"/>
</dbReference>
<feature type="compositionally biased region" description="Polar residues" evidence="5">
    <location>
        <begin position="756"/>
        <end position="766"/>
    </location>
</feature>
<dbReference type="Gene3D" id="3.30.40.10">
    <property type="entry name" value="Zinc/RING finger domain, C3HC4 (zinc finger)"/>
    <property type="match status" value="2"/>
</dbReference>
<evidence type="ECO:0000256" key="3">
    <source>
        <dbReference type="ARBA" id="ARBA00022833"/>
    </source>
</evidence>
<feature type="compositionally biased region" description="Polar residues" evidence="5">
    <location>
        <begin position="677"/>
        <end position="687"/>
    </location>
</feature>
<protein>
    <submittedName>
        <fullName evidence="10">E3 ubiquitin-protein ligase ZSWIM2-like isoform X1</fullName>
    </submittedName>
</protein>
<dbReference type="AlphaFoldDB" id="A0A1S3K079"/>
<dbReference type="PROSITE" id="PS50966">
    <property type="entry name" value="ZF_SWIM"/>
    <property type="match status" value="1"/>
</dbReference>
<dbReference type="InterPro" id="IPR001841">
    <property type="entry name" value="Znf_RING"/>
</dbReference>
<keyword evidence="3" id="KW-0862">Zinc</keyword>
<feature type="domain" description="SWIM-type" evidence="8">
    <location>
        <begin position="49"/>
        <end position="82"/>
    </location>
</feature>
<dbReference type="SUPFAM" id="SSF57850">
    <property type="entry name" value="RING/U-box"/>
    <property type="match status" value="3"/>
</dbReference>
<evidence type="ECO:0000256" key="2">
    <source>
        <dbReference type="ARBA" id="ARBA00022771"/>
    </source>
</evidence>
<keyword evidence="2 4" id="KW-0863">Zinc-finger</keyword>
<keyword evidence="1" id="KW-0479">Metal-binding</keyword>
<feature type="region of interest" description="Disordered" evidence="5">
    <location>
        <begin position="482"/>
        <end position="535"/>
    </location>
</feature>
<dbReference type="GO" id="GO:0061630">
    <property type="term" value="F:ubiquitin protein ligase activity"/>
    <property type="evidence" value="ECO:0007669"/>
    <property type="project" value="InterPro"/>
</dbReference>
<dbReference type="PROSITE" id="PS50089">
    <property type="entry name" value="ZF_RING_2"/>
    <property type="match status" value="2"/>
</dbReference>
<dbReference type="Pfam" id="PF13639">
    <property type="entry name" value="zf-RING_2"/>
    <property type="match status" value="1"/>
</dbReference>
<dbReference type="PANTHER" id="PTHR21540:SF3">
    <property type="entry name" value="E3 UBIQUITIN-PROTEIN LIGASE ZSWIM2"/>
    <property type="match status" value="1"/>
</dbReference>
<feature type="compositionally biased region" description="Low complexity" evidence="5">
    <location>
        <begin position="486"/>
        <end position="500"/>
    </location>
</feature>
<sequence length="807" mass="88841">MARNAAWRRTISDLVSWRQDQALNATIYILREMGPTGFLLKEEGESKKFKAFLGDPHKCTCSTFMKDKDLCKHICWLLLKKFRIPRTNPVTWQMGLVEREINELLRGLMAHQDPRRGPPAKKVTATTTVVDGRPVLEQREIGKEDVCPICQEELLAKHEPVTYCKFGCANSIHIKCMKVWAEHQKSSGETVIKCPFCREDFGPFDLLRQEYANSSVRQTRAERLDLHLGSVCGGCRVCPIQGKCYNCTVCVTYYLCQECFNTQIHTEHSFQFRQKPTQRWRPAQRGSGTALPSAVVNNLMNREIREEDYDMLLQLDSTAANQVSNIPEEVVKGFPTERVRDGSKLLAPGEQCRVCLRAFQAGQQIRRLPVCKHKFHIDCIDNWLIHQRPTCPIDGQVVWSPLMAEMEEQEKERKRQRKKEEANARAEQQEQQANGLVLEIPGVGLIRRGSTGSLGSLSTNKNLKPKTAAYNSIPLNFALTGTGLNSPQSEPSSPSNVSSPTQLLSRVRINRRLVPSDVRTQQVTPSVPSIPLPRNLNNNDVGAAAAISTNSPVNRGWRPSSITSSPGAGGRKPPSGRNSSGGVRNESGFDSDPESQRRSRMRQKAAAAAEKRARSSSTSGQSNRPDSGDAGQGHTADDTLGLYLGRVPSPHQDSSPLSKPRAPAGRLLPLSHDRAITHSTSRGQQGASEARTGQDLTDLYLGLDPPIVDSGSIANNIMSGLTVPKQRSNTKDKPRTVQTHEPDLAGLYLGLGPQTAAATDSETTTRGRLKRGGANTGPNPTNTRQPCIDTIELTGNGLSGLAIHDDT</sequence>
<dbReference type="STRING" id="7574.A0A1S3K079"/>
<accession>A0A1S3K079</accession>
<dbReference type="Gene3D" id="3.30.60.90">
    <property type="match status" value="1"/>
</dbReference>
<proteinExistence type="predicted"/>
<dbReference type="InterPro" id="IPR039903">
    <property type="entry name" value="Zswim2"/>
</dbReference>
<dbReference type="InterPro" id="IPR043145">
    <property type="entry name" value="Znf_ZZ_sf"/>
</dbReference>
<dbReference type="Pfam" id="PF04434">
    <property type="entry name" value="SWIM"/>
    <property type="match status" value="1"/>
</dbReference>
<reference evidence="10" key="1">
    <citation type="submission" date="2025-08" db="UniProtKB">
        <authorList>
            <consortium name="RefSeq"/>
        </authorList>
    </citation>
    <scope>IDENTIFICATION</scope>
    <source>
        <tissue evidence="10">Gonads</tissue>
    </source>
</reference>
<dbReference type="GO" id="GO:0008270">
    <property type="term" value="F:zinc ion binding"/>
    <property type="evidence" value="ECO:0007669"/>
    <property type="project" value="UniProtKB-KW"/>
</dbReference>
<evidence type="ECO:0000256" key="5">
    <source>
        <dbReference type="SAM" id="MobiDB-lite"/>
    </source>
</evidence>
<evidence type="ECO:0000313" key="10">
    <source>
        <dbReference type="RefSeq" id="XP_013415947.1"/>
    </source>
</evidence>
<dbReference type="InterPro" id="IPR013083">
    <property type="entry name" value="Znf_RING/FYVE/PHD"/>
</dbReference>
<dbReference type="GeneID" id="106177655"/>
<dbReference type="PROSITE" id="PS50135">
    <property type="entry name" value="ZF_ZZ_2"/>
    <property type="match status" value="1"/>
</dbReference>
<dbReference type="CDD" id="cd16494">
    <property type="entry name" value="RING-CH-C4HC3_ZSWM2"/>
    <property type="match status" value="1"/>
</dbReference>
<organism evidence="9 10">
    <name type="scientific">Lingula anatina</name>
    <name type="common">Brachiopod</name>
    <name type="synonym">Lingula unguis</name>
    <dbReference type="NCBI Taxonomy" id="7574"/>
    <lineage>
        <taxon>Eukaryota</taxon>
        <taxon>Metazoa</taxon>
        <taxon>Spiralia</taxon>
        <taxon>Lophotrochozoa</taxon>
        <taxon>Brachiopoda</taxon>
        <taxon>Linguliformea</taxon>
        <taxon>Lingulata</taxon>
        <taxon>Lingulida</taxon>
        <taxon>Linguloidea</taxon>
        <taxon>Lingulidae</taxon>
        <taxon>Lingula</taxon>
    </lineage>
</organism>
<dbReference type="RefSeq" id="XP_013415947.1">
    <property type="nucleotide sequence ID" value="XM_013560493.1"/>
</dbReference>
<feature type="domain" description="RING-type" evidence="6">
    <location>
        <begin position="147"/>
        <end position="198"/>
    </location>
</feature>
<feature type="region of interest" description="Disordered" evidence="5">
    <location>
        <begin position="755"/>
        <end position="785"/>
    </location>
</feature>
<feature type="compositionally biased region" description="Polar residues" evidence="5">
    <location>
        <begin position="518"/>
        <end position="527"/>
    </location>
</feature>
<evidence type="ECO:0000313" key="9">
    <source>
        <dbReference type="Proteomes" id="UP000085678"/>
    </source>
</evidence>
<feature type="compositionally biased region" description="Polar residues" evidence="5">
    <location>
        <begin position="776"/>
        <end position="785"/>
    </location>
</feature>
<feature type="compositionally biased region" description="Basic and acidic residues" evidence="5">
    <location>
        <begin position="410"/>
        <end position="428"/>
    </location>
</feature>
<dbReference type="InterPro" id="IPR007527">
    <property type="entry name" value="Znf_SWIM"/>
</dbReference>
<keyword evidence="9" id="KW-1185">Reference proteome</keyword>
<dbReference type="InParanoid" id="A0A1S3K079"/>
<feature type="region of interest" description="Disordered" evidence="5">
    <location>
        <begin position="549"/>
        <end position="691"/>
    </location>
</feature>
<gene>
    <name evidence="10" type="primary">LOC106177655</name>
</gene>
<dbReference type="SMART" id="SM00184">
    <property type="entry name" value="RING"/>
    <property type="match status" value="2"/>
</dbReference>
<dbReference type="OrthoDB" id="8062037at2759"/>
<dbReference type="CDD" id="cd16486">
    <property type="entry name" value="mRING-H2-C3H2C2D_ZSWM2"/>
    <property type="match status" value="1"/>
</dbReference>
<dbReference type="InterPro" id="IPR000433">
    <property type="entry name" value="Znf_ZZ"/>
</dbReference>
<feature type="domain" description="ZZ-type" evidence="7">
    <location>
        <begin position="227"/>
        <end position="278"/>
    </location>
</feature>
<feature type="domain" description="RING-type" evidence="6">
    <location>
        <begin position="352"/>
        <end position="394"/>
    </location>
</feature>
<dbReference type="PANTHER" id="PTHR21540">
    <property type="entry name" value="RING FINGER AND SWIM DOMAIN-CONTAINING PROTEIN 2"/>
    <property type="match status" value="1"/>
</dbReference>
<dbReference type="KEGG" id="lak:106177655"/>
<evidence type="ECO:0000259" key="7">
    <source>
        <dbReference type="PROSITE" id="PS50135"/>
    </source>
</evidence>
<name>A0A1S3K079_LINAN</name>